<evidence type="ECO:0000256" key="7">
    <source>
        <dbReference type="ARBA" id="ARBA00040480"/>
    </source>
</evidence>
<evidence type="ECO:0000256" key="6">
    <source>
        <dbReference type="ARBA" id="ARBA00038088"/>
    </source>
</evidence>
<dbReference type="EMBL" id="MK814651">
    <property type="protein sequence ID" value="QCI06113.1"/>
    <property type="molecule type" value="Genomic_DNA"/>
</dbReference>
<dbReference type="Gene3D" id="3.40.50.300">
    <property type="entry name" value="P-loop containing nucleotide triphosphate hydrolases"/>
    <property type="match status" value="1"/>
</dbReference>
<keyword evidence="5" id="KW-0067">ATP-binding</keyword>
<dbReference type="InterPro" id="IPR003593">
    <property type="entry name" value="AAA+_ATPase"/>
</dbReference>
<evidence type="ECO:0000256" key="4">
    <source>
        <dbReference type="ARBA" id="ARBA00022741"/>
    </source>
</evidence>
<dbReference type="InterPro" id="IPR052381">
    <property type="entry name" value="AAA_domain_protein"/>
</dbReference>
<dbReference type="PANTHER" id="PTHR42960:SF1">
    <property type="entry name" value="YCF46 PROTEIN"/>
    <property type="match status" value="1"/>
</dbReference>
<reference evidence="9" key="2">
    <citation type="submission" date="2019-04" db="EMBL/GenBank/DDBJ databases">
        <authorList>
            <person name="Pasella M."/>
        </authorList>
    </citation>
    <scope>NUCLEOTIDE SEQUENCE</scope>
    <source>
        <strain evidence="9">VRM320</strain>
    </source>
</reference>
<keyword evidence="3 9" id="KW-0934">Plastid</keyword>
<keyword evidence="4" id="KW-0547">Nucleotide-binding</keyword>
<keyword evidence="2" id="KW-0150">Chloroplast</keyword>
<dbReference type="AlphaFoldDB" id="A0A4D6WRQ4"/>
<name>A0A4D6WRQ4_9FLOR</name>
<geneLocation type="plastid" evidence="9"/>
<dbReference type="GO" id="GO:0016887">
    <property type="term" value="F:ATP hydrolysis activity"/>
    <property type="evidence" value="ECO:0007669"/>
    <property type="project" value="InterPro"/>
</dbReference>
<evidence type="ECO:0000313" key="9">
    <source>
        <dbReference type="EMBL" id="QCI06113.1"/>
    </source>
</evidence>
<evidence type="ECO:0000256" key="1">
    <source>
        <dbReference type="ARBA" id="ARBA00004229"/>
    </source>
</evidence>
<organism evidence="9">
    <name type="scientific">Dicranema revolutum</name>
    <dbReference type="NCBI Taxonomy" id="239144"/>
    <lineage>
        <taxon>Eukaryota</taxon>
        <taxon>Rhodophyta</taxon>
        <taxon>Florideophyceae</taxon>
        <taxon>Rhodymeniophycidae</taxon>
        <taxon>Gigartinales</taxon>
        <taxon>Dicranemataceae</taxon>
        <taxon>Dicranema</taxon>
    </lineage>
</organism>
<reference evidence="9" key="1">
    <citation type="journal article" date="2019" name="Mol. Phylogenet. Evol.">
        <title>Morphological evolution and classification of the red algal order Ceramiales inferred using plastid phylogenomics.</title>
        <authorList>
            <person name="Diaz-Tapia P."/>
            <person name="Pasella M.M."/>
            <person name="Verbruggen H."/>
            <person name="Maggs C.A."/>
        </authorList>
    </citation>
    <scope>NUCLEOTIDE SEQUENCE</scope>
    <source>
        <strain evidence="9">VRM320</strain>
    </source>
</reference>
<evidence type="ECO:0000256" key="3">
    <source>
        <dbReference type="ARBA" id="ARBA00022640"/>
    </source>
</evidence>
<sequence>MYFDKSLKLLISSRDLFIYVLTDEEERLEYVINQIATKNCIYQFYCWNFIDGYQNNPNYIAYGKRNPLAALELIEQIDSLTPKIFLLKDFHLFMNDISIVRKIKNLYHEFKNSNVNIIITSSEISIHPLLKHMITVLEFPLPTVEEIYYELQRLFSILSIKSSVDIENLALAYRGMSIELIRKSIAKFLFMQKKINQIFHIITEEKKQFIQKTDILEFCSICYTLNDIGGLFYLKQWLKKRSNAFSRQAQSYGLPVPKGVLLVGIQGTGKSLSAQAIAKQWRLPLFKLDIGKLFGGIVGESENNIRKVIKLSENLAPCILWVDELDKAFNNLTSNTDSGTTNRVLSTLLTWLSEKKTQVFIVATANDILSLPSEILRKGRFDEIFFLDLPNFEERQNIFQIHLMKMRPLTWKKYNINKLSQLSNSFSGSEIRQSIIEAMYNAFYEKRDFDDNDIVNAISNTIPLAFIDQLKISSMQQWAKLGKVRLASK</sequence>
<proteinExistence type="inferred from homology"/>
<protein>
    <recommendedName>
        <fullName evidence="7">Uncharacterized AAA domain-containing protein ycf46</fullName>
    </recommendedName>
</protein>
<comment type="similarity">
    <text evidence="6">Belongs to the AAA ATPase family. Highly divergent.</text>
</comment>
<evidence type="ECO:0000256" key="2">
    <source>
        <dbReference type="ARBA" id="ARBA00022528"/>
    </source>
</evidence>
<dbReference type="InterPro" id="IPR003959">
    <property type="entry name" value="ATPase_AAA_core"/>
</dbReference>
<evidence type="ECO:0000256" key="5">
    <source>
        <dbReference type="ARBA" id="ARBA00022840"/>
    </source>
</evidence>
<dbReference type="SUPFAM" id="SSF52540">
    <property type="entry name" value="P-loop containing nucleoside triphosphate hydrolases"/>
    <property type="match status" value="2"/>
</dbReference>
<dbReference type="InterPro" id="IPR027417">
    <property type="entry name" value="P-loop_NTPase"/>
</dbReference>
<gene>
    <name evidence="9" type="primary">ycf46</name>
</gene>
<dbReference type="GO" id="GO:0009507">
    <property type="term" value="C:chloroplast"/>
    <property type="evidence" value="ECO:0007669"/>
    <property type="project" value="UniProtKB-SubCell"/>
</dbReference>
<dbReference type="GO" id="GO:0005524">
    <property type="term" value="F:ATP binding"/>
    <property type="evidence" value="ECO:0007669"/>
    <property type="project" value="UniProtKB-KW"/>
</dbReference>
<dbReference type="Gene3D" id="1.10.8.60">
    <property type="match status" value="1"/>
</dbReference>
<evidence type="ECO:0000259" key="8">
    <source>
        <dbReference type="SMART" id="SM00382"/>
    </source>
</evidence>
<dbReference type="Pfam" id="PF00004">
    <property type="entry name" value="AAA"/>
    <property type="match status" value="1"/>
</dbReference>
<dbReference type="SMART" id="SM00382">
    <property type="entry name" value="AAA"/>
    <property type="match status" value="1"/>
</dbReference>
<feature type="domain" description="AAA+ ATPase" evidence="8">
    <location>
        <begin position="256"/>
        <end position="391"/>
    </location>
</feature>
<accession>A0A4D6WRQ4</accession>
<comment type="subcellular location">
    <subcellularLocation>
        <location evidence="1">Plastid</location>
        <location evidence="1">Chloroplast</location>
    </subcellularLocation>
</comment>
<dbReference type="CDD" id="cd19507">
    <property type="entry name" value="RecA-like_Ycf46-like"/>
    <property type="match status" value="1"/>
</dbReference>
<dbReference type="PANTHER" id="PTHR42960">
    <property type="entry name" value="YCF46 PROTEIN"/>
    <property type="match status" value="1"/>
</dbReference>